<comment type="similarity">
    <text evidence="6 9">Belongs to the steroid 5-alpha reductase family. Polyprenal reductase subfamily.</text>
</comment>
<evidence type="ECO:0000259" key="10">
    <source>
        <dbReference type="Pfam" id="PF02544"/>
    </source>
</evidence>
<keyword evidence="3 9" id="KW-0812">Transmembrane</keyword>
<protein>
    <recommendedName>
        <fullName evidence="7 9">Polyprenal reductase</fullName>
        <ecNumber evidence="2 9">1.3.1.94</ecNumber>
    </recommendedName>
</protein>
<evidence type="ECO:0000256" key="7">
    <source>
        <dbReference type="ARBA" id="ARBA00047186"/>
    </source>
</evidence>
<organism evidence="11 12">
    <name type="scientific">Lasius platythorax</name>
    <dbReference type="NCBI Taxonomy" id="488582"/>
    <lineage>
        <taxon>Eukaryota</taxon>
        <taxon>Metazoa</taxon>
        <taxon>Ecdysozoa</taxon>
        <taxon>Arthropoda</taxon>
        <taxon>Hexapoda</taxon>
        <taxon>Insecta</taxon>
        <taxon>Pterygota</taxon>
        <taxon>Neoptera</taxon>
        <taxon>Endopterygota</taxon>
        <taxon>Hymenoptera</taxon>
        <taxon>Apocrita</taxon>
        <taxon>Aculeata</taxon>
        <taxon>Formicoidea</taxon>
        <taxon>Formicidae</taxon>
        <taxon>Formicinae</taxon>
        <taxon>Lasius</taxon>
        <taxon>Lasius</taxon>
    </lineage>
</organism>
<feature type="transmembrane region" description="Helical" evidence="9">
    <location>
        <begin position="66"/>
        <end position="87"/>
    </location>
</feature>
<sequence>MDVNIVRYILIFESVSIGLISLLINFLEPYLPIFISRGFRYGRCSSKVHHVILTKLEIPKRWFGHYYIICGPAMIFLFCLALNKYFYNENAPEIVLSLLDTLLGTSRKALVSIESVILAIVVFSIHIWKRIYEMYYVCVFSDQKINIFHYVLTFLHYSTTVLSLIGESEGFVRGSHMDLSLHNLTTVQLMCAFIFLWSTYMQLESNFILAGLRKNQHGDIVTKEHKIPFGGLFKYISNPLQFTEIIMYIMLSGFLWQTSTFHYVTLFVIINQIECAVLYDQWYRNTFKNYPKERKILIPYIW</sequence>
<dbReference type="GO" id="GO:0016095">
    <property type="term" value="P:polyprenol catabolic process"/>
    <property type="evidence" value="ECO:0007669"/>
    <property type="project" value="UniProtKB-UniRule"/>
</dbReference>
<feature type="transmembrane region" description="Helical" evidence="9">
    <location>
        <begin position="186"/>
        <end position="212"/>
    </location>
</feature>
<dbReference type="GO" id="GO:0102389">
    <property type="term" value="F:polyprenol reductase activity"/>
    <property type="evidence" value="ECO:0007669"/>
    <property type="project" value="UniProtKB-UniRule"/>
</dbReference>
<dbReference type="AlphaFoldDB" id="A0AAV2NVJ4"/>
<dbReference type="GO" id="GO:0160198">
    <property type="term" value="F:polyprenal reductase activity"/>
    <property type="evidence" value="ECO:0007669"/>
    <property type="project" value="UniProtKB-EC"/>
</dbReference>
<evidence type="ECO:0000256" key="3">
    <source>
        <dbReference type="ARBA" id="ARBA00022692"/>
    </source>
</evidence>
<keyword evidence="9" id="KW-0521">NADP</keyword>
<evidence type="ECO:0000313" key="11">
    <source>
        <dbReference type="EMBL" id="CAL1684257.1"/>
    </source>
</evidence>
<comment type="catalytic activity">
    <reaction evidence="8 9">
        <text>a di-trans,poly-cis-dolichal + NADP(+) = a di-trans,poly-cis-polyprenal + NADPH + H(+)</text>
        <dbReference type="Rhea" id="RHEA:80727"/>
        <dbReference type="Rhea" id="RHEA-COMP:19536"/>
        <dbReference type="Rhea" id="RHEA-COMP:19537"/>
        <dbReference type="ChEBI" id="CHEBI:15378"/>
        <dbReference type="ChEBI" id="CHEBI:57783"/>
        <dbReference type="ChEBI" id="CHEBI:58349"/>
        <dbReference type="ChEBI" id="CHEBI:231623"/>
        <dbReference type="ChEBI" id="CHEBI:231637"/>
        <dbReference type="EC" id="1.3.1.94"/>
    </reaction>
    <physiologicalReaction direction="right-to-left" evidence="8 9">
        <dbReference type="Rhea" id="RHEA:80729"/>
    </physiologicalReaction>
</comment>
<dbReference type="InterPro" id="IPR001104">
    <property type="entry name" value="3-oxo-5_a-steroid_4-DH_C"/>
</dbReference>
<evidence type="ECO:0000256" key="5">
    <source>
        <dbReference type="ARBA" id="ARBA00023136"/>
    </source>
</evidence>
<evidence type="ECO:0000256" key="6">
    <source>
        <dbReference type="ARBA" id="ARBA00046320"/>
    </source>
</evidence>
<dbReference type="GO" id="GO:0006488">
    <property type="term" value="P:dolichol-linked oligosaccharide biosynthetic process"/>
    <property type="evidence" value="ECO:0007669"/>
    <property type="project" value="UniProtKB-UniRule"/>
</dbReference>
<keyword evidence="12" id="KW-1185">Reference proteome</keyword>
<dbReference type="Proteomes" id="UP001497644">
    <property type="component" value="Chromosome 5"/>
</dbReference>
<dbReference type="PANTHER" id="PTHR14624">
    <property type="entry name" value="DFG10 PROTEIN"/>
    <property type="match status" value="1"/>
</dbReference>
<gene>
    <name evidence="11" type="ORF">LPLAT_LOCUS9921</name>
</gene>
<feature type="domain" description="3-oxo-5-alpha-steroid 4-dehydrogenase C-terminal" evidence="10">
    <location>
        <begin position="184"/>
        <end position="302"/>
    </location>
</feature>
<evidence type="ECO:0000256" key="1">
    <source>
        <dbReference type="ARBA" id="ARBA00004127"/>
    </source>
</evidence>
<evidence type="ECO:0000256" key="9">
    <source>
        <dbReference type="RuleBase" id="RU367081"/>
    </source>
</evidence>
<accession>A0AAV2NVJ4</accession>
<feature type="transmembrane region" description="Helical" evidence="9">
    <location>
        <begin position="107"/>
        <end position="127"/>
    </location>
</feature>
<keyword evidence="4 9" id="KW-1133">Transmembrane helix</keyword>
<reference evidence="11" key="1">
    <citation type="submission" date="2024-04" db="EMBL/GenBank/DDBJ databases">
        <authorList>
            <consortium name="Molecular Ecology Group"/>
        </authorList>
    </citation>
    <scope>NUCLEOTIDE SEQUENCE</scope>
</reference>
<keyword evidence="5 9" id="KW-0472">Membrane</keyword>
<dbReference type="PANTHER" id="PTHR14624:SF0">
    <property type="entry name" value="POLYPRENOL REDUCTASE"/>
    <property type="match status" value="1"/>
</dbReference>
<evidence type="ECO:0000313" key="12">
    <source>
        <dbReference type="Proteomes" id="UP001497644"/>
    </source>
</evidence>
<comment type="function">
    <text evidence="9">Plays a key role in early steps of protein N-linked glycosylation by being involved in the conversion of polyprenol into dolichol. Acts as a polyprenal reductase that mediates the reduction of polyprenal into dolichal in a NADP-dependent mechanism. Dolichols are required for the synthesis of dolichol-linked monosaccharides and the oligosaccharide precursor used for N-glycosylation.</text>
</comment>
<comment type="subcellular location">
    <subcellularLocation>
        <location evidence="1">Endomembrane system</location>
        <topology evidence="1">Multi-pass membrane protein</topology>
    </subcellularLocation>
    <subcellularLocation>
        <location evidence="9">Endoplasmic reticulum membrane</location>
    </subcellularLocation>
</comment>
<keyword evidence="9" id="KW-0256">Endoplasmic reticulum</keyword>
<name>A0AAV2NVJ4_9HYME</name>
<dbReference type="Pfam" id="PF02544">
    <property type="entry name" value="Steroid_dh"/>
    <property type="match status" value="1"/>
</dbReference>
<evidence type="ECO:0000256" key="2">
    <source>
        <dbReference type="ARBA" id="ARBA00012522"/>
    </source>
</evidence>
<comment type="pathway">
    <text evidence="9">Protein modification; protein glycosylation.</text>
</comment>
<keyword evidence="9" id="KW-0560">Oxidoreductase</keyword>
<dbReference type="GO" id="GO:0003865">
    <property type="term" value="F:3-oxo-5-alpha-steroid 4-dehydrogenase activity"/>
    <property type="evidence" value="ECO:0007669"/>
    <property type="project" value="TreeGrafter"/>
</dbReference>
<evidence type="ECO:0000256" key="8">
    <source>
        <dbReference type="ARBA" id="ARBA00049427"/>
    </source>
</evidence>
<dbReference type="EMBL" id="OZ034828">
    <property type="protein sequence ID" value="CAL1684257.1"/>
    <property type="molecule type" value="Genomic_DNA"/>
</dbReference>
<proteinExistence type="inferred from homology"/>
<dbReference type="InterPro" id="IPR039698">
    <property type="entry name" value="Dfg10/SRD5A3"/>
</dbReference>
<evidence type="ECO:0000256" key="4">
    <source>
        <dbReference type="ARBA" id="ARBA00022989"/>
    </source>
</evidence>
<dbReference type="GO" id="GO:0005789">
    <property type="term" value="C:endoplasmic reticulum membrane"/>
    <property type="evidence" value="ECO:0007669"/>
    <property type="project" value="UniProtKB-SubCell"/>
</dbReference>
<feature type="transmembrane region" description="Helical" evidence="9">
    <location>
        <begin position="6"/>
        <end position="27"/>
    </location>
</feature>
<feature type="transmembrane region" description="Helical" evidence="9">
    <location>
        <begin position="147"/>
        <end position="166"/>
    </location>
</feature>
<dbReference type="PROSITE" id="PS50244">
    <property type="entry name" value="S5A_REDUCTASE"/>
    <property type="match status" value="1"/>
</dbReference>
<dbReference type="EC" id="1.3.1.94" evidence="2 9"/>